<dbReference type="AlphaFoldDB" id="A0A7H9ENA0"/>
<dbReference type="KEGG" id="lsw:GTO87_02715"/>
<accession>A0A7H9ENA0</accession>
<organism evidence="2 3">
    <name type="scientific">Ligilactobacillus saerimneri</name>
    <dbReference type="NCBI Taxonomy" id="228229"/>
    <lineage>
        <taxon>Bacteria</taxon>
        <taxon>Bacillati</taxon>
        <taxon>Bacillota</taxon>
        <taxon>Bacilli</taxon>
        <taxon>Lactobacillales</taxon>
        <taxon>Lactobacillaceae</taxon>
        <taxon>Ligilactobacillus</taxon>
    </lineage>
</organism>
<evidence type="ECO:0000313" key="2">
    <source>
        <dbReference type="EMBL" id="QLL78782.1"/>
    </source>
</evidence>
<sequence>MNHWLGQGTKEVAFTVLLLLLCDIVAGFILANCIAQLKIWIFQIRKNILGMSRPENRSARDYLFNTSKVQTLFIFDMDNNLINAGYLDYQEPAINNYFDLTLYPLKEPVGKVTIEKVDQAACNHKDARILVDFEKQIKIYVFRDELD</sequence>
<dbReference type="EMBL" id="CP047418">
    <property type="protein sequence ID" value="QLL78782.1"/>
    <property type="molecule type" value="Genomic_DNA"/>
</dbReference>
<gene>
    <name evidence="2" type="ORF">GTO87_02715</name>
</gene>
<reference evidence="2 3" key="1">
    <citation type="submission" date="2020-01" db="EMBL/GenBank/DDBJ databases">
        <title>Complete and circular genome sequences of six lactobacillus isolates from horses.</title>
        <authorList>
            <person name="Hassan H.M."/>
        </authorList>
    </citation>
    <scope>NUCLEOTIDE SEQUENCE [LARGE SCALE GENOMIC DNA]</scope>
    <source>
        <strain evidence="2 3">1A</strain>
    </source>
</reference>
<proteinExistence type="predicted"/>
<protein>
    <submittedName>
        <fullName evidence="2">Uncharacterized protein</fullName>
    </submittedName>
</protein>
<feature type="transmembrane region" description="Helical" evidence="1">
    <location>
        <begin position="12"/>
        <end position="35"/>
    </location>
</feature>
<name>A0A7H9ENA0_9LACO</name>
<dbReference type="Proteomes" id="UP000510886">
    <property type="component" value="Chromosome"/>
</dbReference>
<keyword evidence="1" id="KW-0812">Transmembrane</keyword>
<evidence type="ECO:0000313" key="3">
    <source>
        <dbReference type="Proteomes" id="UP000510886"/>
    </source>
</evidence>
<evidence type="ECO:0000256" key="1">
    <source>
        <dbReference type="SAM" id="Phobius"/>
    </source>
</evidence>
<keyword evidence="1" id="KW-0472">Membrane</keyword>
<keyword evidence="1" id="KW-1133">Transmembrane helix</keyword>